<gene>
    <name evidence="2" type="primary">OJ1125_C01.23</name>
</gene>
<dbReference type="EMBL" id="AP004044">
    <property type="protein sequence ID" value="BAD33015.1"/>
    <property type="molecule type" value="Genomic_DNA"/>
</dbReference>
<proteinExistence type="predicted"/>
<evidence type="ECO:0000313" key="2">
    <source>
        <dbReference type="EMBL" id="BAD33015.1"/>
    </source>
</evidence>
<feature type="region of interest" description="Disordered" evidence="1">
    <location>
        <begin position="61"/>
        <end position="137"/>
    </location>
</feature>
<feature type="region of interest" description="Disordered" evidence="1">
    <location>
        <begin position="1"/>
        <end position="49"/>
    </location>
</feature>
<protein>
    <submittedName>
        <fullName evidence="2">Uncharacterized protein</fullName>
    </submittedName>
</protein>
<reference evidence="3" key="1">
    <citation type="journal article" date="2005" name="Nature">
        <title>The map-based sequence of the rice genome.</title>
        <authorList>
            <consortium name="International rice genome sequencing project (IRGSP)"/>
            <person name="Matsumoto T."/>
            <person name="Wu J."/>
            <person name="Kanamori H."/>
            <person name="Katayose Y."/>
            <person name="Fujisawa M."/>
            <person name="Namiki N."/>
            <person name="Mizuno H."/>
            <person name="Yamamoto K."/>
            <person name="Antonio B.A."/>
            <person name="Baba T."/>
            <person name="Sakata K."/>
            <person name="Nagamura Y."/>
            <person name="Aoki H."/>
            <person name="Arikawa K."/>
            <person name="Arita K."/>
            <person name="Bito T."/>
            <person name="Chiden Y."/>
            <person name="Fujitsuka N."/>
            <person name="Fukunaka R."/>
            <person name="Hamada M."/>
            <person name="Harada C."/>
            <person name="Hayashi A."/>
            <person name="Hijishita S."/>
            <person name="Honda M."/>
            <person name="Hosokawa S."/>
            <person name="Ichikawa Y."/>
            <person name="Idonuma A."/>
            <person name="Iijima M."/>
            <person name="Ikeda M."/>
            <person name="Ikeno M."/>
            <person name="Ito K."/>
            <person name="Ito S."/>
            <person name="Ito T."/>
            <person name="Ito Y."/>
            <person name="Ito Y."/>
            <person name="Iwabuchi A."/>
            <person name="Kamiya K."/>
            <person name="Karasawa W."/>
            <person name="Kurita K."/>
            <person name="Katagiri S."/>
            <person name="Kikuta A."/>
            <person name="Kobayashi H."/>
            <person name="Kobayashi N."/>
            <person name="Machita K."/>
            <person name="Maehara T."/>
            <person name="Masukawa M."/>
            <person name="Mizubayashi T."/>
            <person name="Mukai Y."/>
            <person name="Nagasaki H."/>
            <person name="Nagata Y."/>
            <person name="Naito S."/>
            <person name="Nakashima M."/>
            <person name="Nakama Y."/>
            <person name="Nakamichi Y."/>
            <person name="Nakamura M."/>
            <person name="Meguro A."/>
            <person name="Negishi M."/>
            <person name="Ohta I."/>
            <person name="Ohta T."/>
            <person name="Okamoto M."/>
            <person name="Ono N."/>
            <person name="Saji S."/>
            <person name="Sakaguchi M."/>
            <person name="Sakai K."/>
            <person name="Shibata M."/>
            <person name="Shimokawa T."/>
            <person name="Song J."/>
            <person name="Takazaki Y."/>
            <person name="Terasawa K."/>
            <person name="Tsugane M."/>
            <person name="Tsuji K."/>
            <person name="Ueda S."/>
            <person name="Waki K."/>
            <person name="Yamagata H."/>
            <person name="Yamamoto M."/>
            <person name="Yamamoto S."/>
            <person name="Yamane H."/>
            <person name="Yoshiki S."/>
            <person name="Yoshihara R."/>
            <person name="Yukawa K."/>
            <person name="Zhong H."/>
            <person name="Yano M."/>
            <person name="Yuan Q."/>
            <person name="Ouyang S."/>
            <person name="Liu J."/>
            <person name="Jones K.M."/>
            <person name="Gansberger K."/>
            <person name="Moffat K."/>
            <person name="Hill J."/>
            <person name="Bera J."/>
            <person name="Fadrosh D."/>
            <person name="Jin S."/>
            <person name="Johri S."/>
            <person name="Kim M."/>
            <person name="Overton L."/>
            <person name="Reardon M."/>
            <person name="Tsitrin T."/>
            <person name="Vuong H."/>
            <person name="Weaver B."/>
            <person name="Ciecko A."/>
            <person name="Tallon L."/>
            <person name="Jackson J."/>
            <person name="Pai G."/>
            <person name="Aken S.V."/>
            <person name="Utterback T."/>
            <person name="Reidmuller S."/>
            <person name="Feldblyum T."/>
            <person name="Hsiao J."/>
            <person name="Zismann V."/>
            <person name="Iobst S."/>
            <person name="de Vazeille A.R."/>
            <person name="Buell C.R."/>
            <person name="Ying K."/>
            <person name="Li Y."/>
            <person name="Lu T."/>
            <person name="Huang Y."/>
            <person name="Zhao Q."/>
            <person name="Feng Q."/>
            <person name="Zhang L."/>
            <person name="Zhu J."/>
            <person name="Weng Q."/>
            <person name="Mu J."/>
            <person name="Lu Y."/>
            <person name="Fan D."/>
            <person name="Liu Y."/>
            <person name="Guan J."/>
            <person name="Zhang Y."/>
            <person name="Yu S."/>
            <person name="Liu X."/>
            <person name="Zhang Y."/>
            <person name="Hong G."/>
            <person name="Han B."/>
            <person name="Choisne N."/>
            <person name="Demange N."/>
            <person name="Orjeda G."/>
            <person name="Samain S."/>
            <person name="Cattolico L."/>
            <person name="Pelletier E."/>
            <person name="Couloux A."/>
            <person name="Segurens B."/>
            <person name="Wincker P."/>
            <person name="D'Hont A."/>
            <person name="Scarpelli C."/>
            <person name="Weissenbach J."/>
            <person name="Salanoubat M."/>
            <person name="Quetier F."/>
            <person name="Yu Y."/>
            <person name="Kim H.R."/>
            <person name="Rambo T."/>
            <person name="Currie J."/>
            <person name="Collura K."/>
            <person name="Luo M."/>
            <person name="Yang T."/>
            <person name="Ammiraju J.S.S."/>
            <person name="Engler F."/>
            <person name="Soderlund C."/>
            <person name="Wing R.A."/>
            <person name="Palmer L.E."/>
            <person name="de la Bastide M."/>
            <person name="Spiegel L."/>
            <person name="Nascimento L."/>
            <person name="Zutavern T."/>
            <person name="O'Shaughnessy A."/>
            <person name="Dike S."/>
            <person name="Dedhia N."/>
            <person name="Preston R."/>
            <person name="Balija V."/>
            <person name="McCombie W.R."/>
            <person name="Chow T."/>
            <person name="Chen H."/>
            <person name="Chung M."/>
            <person name="Chen C."/>
            <person name="Shaw J."/>
            <person name="Wu H."/>
            <person name="Hsiao K."/>
            <person name="Chao Y."/>
            <person name="Chu M."/>
            <person name="Cheng C."/>
            <person name="Hour A."/>
            <person name="Lee P."/>
            <person name="Lin S."/>
            <person name="Lin Y."/>
            <person name="Liou J."/>
            <person name="Liu S."/>
            <person name="Hsing Y."/>
            <person name="Raghuvanshi S."/>
            <person name="Mohanty A."/>
            <person name="Bharti A.K."/>
            <person name="Gaur A."/>
            <person name="Gupta V."/>
            <person name="Kumar D."/>
            <person name="Ravi V."/>
            <person name="Vij S."/>
            <person name="Kapur A."/>
            <person name="Khurana P."/>
            <person name="Khurana P."/>
            <person name="Khurana J.P."/>
            <person name="Tyagi A.K."/>
            <person name="Gaikwad K."/>
            <person name="Singh A."/>
            <person name="Dalal V."/>
            <person name="Srivastava S."/>
            <person name="Dixit A."/>
            <person name="Pal A.K."/>
            <person name="Ghazi I.A."/>
            <person name="Yadav M."/>
            <person name="Pandit A."/>
            <person name="Bhargava A."/>
            <person name="Sureshbabu K."/>
            <person name="Batra K."/>
            <person name="Sharma T.R."/>
            <person name="Mohapatra T."/>
            <person name="Singh N.K."/>
            <person name="Messing J."/>
            <person name="Nelson A.B."/>
            <person name="Fuks G."/>
            <person name="Kavchok S."/>
            <person name="Keizer G."/>
            <person name="Linton E."/>
            <person name="Llaca V."/>
            <person name="Song R."/>
            <person name="Tanyolac B."/>
            <person name="Young S."/>
            <person name="Ho-Il K."/>
            <person name="Hahn J.H."/>
            <person name="Sangsakoo G."/>
            <person name="Vanavichit A."/>
            <person name="de Mattos Luiz.A.T."/>
            <person name="Zimmer P.D."/>
            <person name="Malone G."/>
            <person name="Dellagostin O."/>
            <person name="de Oliveira A.C."/>
            <person name="Bevan M."/>
            <person name="Bancroft I."/>
            <person name="Minx P."/>
            <person name="Cordum H."/>
            <person name="Wilson R."/>
            <person name="Cheng Z."/>
            <person name="Jin W."/>
            <person name="Jiang J."/>
            <person name="Leong S.A."/>
            <person name="Iwama H."/>
            <person name="Gojobori T."/>
            <person name="Itoh T."/>
            <person name="Niimura Y."/>
            <person name="Fujii Y."/>
            <person name="Habara T."/>
            <person name="Sakai H."/>
            <person name="Sato Y."/>
            <person name="Wilson G."/>
            <person name="Kumar K."/>
            <person name="McCouch S."/>
            <person name="Juretic N."/>
            <person name="Hoen D."/>
            <person name="Wright S."/>
            <person name="Bruskiewich R."/>
            <person name="Bureau T."/>
            <person name="Miyao A."/>
            <person name="Hirochika H."/>
            <person name="Nishikawa T."/>
            <person name="Kadowaki K."/>
            <person name="Sugiura M."/>
            <person name="Burr B."/>
            <person name="Sasaki T."/>
        </authorList>
    </citation>
    <scope>NUCLEOTIDE SEQUENCE [LARGE SCALE GENOMIC DNA]</scope>
    <source>
        <strain evidence="3">cv. Nipponbare</strain>
    </source>
</reference>
<accession>Q69VL9</accession>
<name>Q69VL9_ORYSJ</name>
<feature type="compositionally biased region" description="Basic and acidic residues" evidence="1">
    <location>
        <begin position="94"/>
        <end position="120"/>
    </location>
</feature>
<organism evidence="2 3">
    <name type="scientific">Oryza sativa subsp. japonica</name>
    <name type="common">Rice</name>
    <dbReference type="NCBI Taxonomy" id="39947"/>
    <lineage>
        <taxon>Eukaryota</taxon>
        <taxon>Viridiplantae</taxon>
        <taxon>Streptophyta</taxon>
        <taxon>Embryophyta</taxon>
        <taxon>Tracheophyta</taxon>
        <taxon>Spermatophyta</taxon>
        <taxon>Magnoliopsida</taxon>
        <taxon>Liliopsida</taxon>
        <taxon>Poales</taxon>
        <taxon>Poaceae</taxon>
        <taxon>BOP clade</taxon>
        <taxon>Oryzoideae</taxon>
        <taxon>Oryzeae</taxon>
        <taxon>Oryzinae</taxon>
        <taxon>Oryza</taxon>
        <taxon>Oryza sativa</taxon>
    </lineage>
</organism>
<feature type="compositionally biased region" description="Low complexity" evidence="1">
    <location>
        <begin position="1"/>
        <end position="35"/>
    </location>
</feature>
<dbReference type="Proteomes" id="UP000000763">
    <property type="component" value="Chromosome 8"/>
</dbReference>
<evidence type="ECO:0000256" key="1">
    <source>
        <dbReference type="SAM" id="MobiDB-lite"/>
    </source>
</evidence>
<evidence type="ECO:0000313" key="3">
    <source>
        <dbReference type="Proteomes" id="UP000000763"/>
    </source>
</evidence>
<reference evidence="3" key="2">
    <citation type="journal article" date="2008" name="Nucleic Acids Res.">
        <title>The rice annotation project database (RAP-DB): 2008 update.</title>
        <authorList>
            <consortium name="The rice annotation project (RAP)"/>
        </authorList>
    </citation>
    <scope>GENOME REANNOTATION</scope>
    <source>
        <strain evidence="3">cv. Nipponbare</strain>
    </source>
</reference>
<sequence>MPPSPSRSRLSMDAASTTTSSANIVTKTTTRKMTTNSARRVRPCHHDEEEAKTSRCQIRRLRLPHRRIHHPRRRTVCHGRGSTAAAPFPSNTTEPRRCCRSGEERGAQERKREGVGDLEKTGSPFKPSACKNGNRIFPGEIRFSSSMPSIISRKERDEAMSNG</sequence>
<dbReference type="AlphaFoldDB" id="Q69VL9"/>
<feature type="compositionally biased region" description="Basic residues" evidence="1">
    <location>
        <begin position="61"/>
        <end position="77"/>
    </location>
</feature>